<feature type="region of interest" description="Disordered" evidence="13">
    <location>
        <begin position="1"/>
        <end position="42"/>
    </location>
</feature>
<feature type="transmembrane region" description="Helical" evidence="14">
    <location>
        <begin position="190"/>
        <end position="207"/>
    </location>
</feature>
<comment type="catalytic activity">
    <reaction evidence="1">
        <text>S-ubiquitinyl-[E2 ubiquitin-conjugating enzyme]-L-cysteine + [acceptor protein]-L-lysine = [E2 ubiquitin-conjugating enzyme]-L-cysteine + N(6)-ubiquitinyl-[acceptor protein]-L-lysine.</text>
        <dbReference type="EC" id="2.3.2.27"/>
    </reaction>
</comment>
<evidence type="ECO:0000256" key="10">
    <source>
        <dbReference type="ARBA" id="ARBA00022989"/>
    </source>
</evidence>
<dbReference type="PROSITE" id="PS50089">
    <property type="entry name" value="ZF_RING_2"/>
    <property type="match status" value="1"/>
</dbReference>
<gene>
    <name evidence="16" type="ORF">QYE76_024987</name>
</gene>
<keyword evidence="11 14" id="KW-0472">Membrane</keyword>
<keyword evidence="9" id="KW-0862">Zinc</keyword>
<evidence type="ECO:0000256" key="13">
    <source>
        <dbReference type="SAM" id="MobiDB-lite"/>
    </source>
</evidence>
<evidence type="ECO:0000256" key="14">
    <source>
        <dbReference type="SAM" id="Phobius"/>
    </source>
</evidence>
<feature type="transmembrane region" description="Helical" evidence="14">
    <location>
        <begin position="83"/>
        <end position="104"/>
    </location>
</feature>
<evidence type="ECO:0000256" key="1">
    <source>
        <dbReference type="ARBA" id="ARBA00000900"/>
    </source>
</evidence>
<dbReference type="EMBL" id="JAUUTY010000006">
    <property type="protein sequence ID" value="KAK1619470.1"/>
    <property type="molecule type" value="Genomic_DNA"/>
</dbReference>
<keyword evidence="4" id="KW-0808">Transferase</keyword>
<dbReference type="InterPro" id="IPR001841">
    <property type="entry name" value="Znf_RING"/>
</dbReference>
<dbReference type="EC" id="2.3.2.27" evidence="3"/>
<reference evidence="16" key="1">
    <citation type="submission" date="2023-07" db="EMBL/GenBank/DDBJ databases">
        <title>A chromosome-level genome assembly of Lolium multiflorum.</title>
        <authorList>
            <person name="Chen Y."/>
            <person name="Copetti D."/>
            <person name="Kolliker R."/>
            <person name="Studer B."/>
        </authorList>
    </citation>
    <scope>NUCLEOTIDE SEQUENCE</scope>
    <source>
        <strain evidence="16">02402/16</strain>
        <tissue evidence="16">Leaf</tissue>
    </source>
</reference>
<name>A0AAD8RDG3_LOLMU</name>
<evidence type="ECO:0000256" key="12">
    <source>
        <dbReference type="PROSITE-ProRule" id="PRU00175"/>
    </source>
</evidence>
<dbReference type="Gene3D" id="3.30.40.10">
    <property type="entry name" value="Zinc/RING finger domain, C3HC4 (zinc finger)"/>
    <property type="match status" value="1"/>
</dbReference>
<evidence type="ECO:0000256" key="11">
    <source>
        <dbReference type="ARBA" id="ARBA00023136"/>
    </source>
</evidence>
<dbReference type="InterPro" id="IPR013083">
    <property type="entry name" value="Znf_RING/FYVE/PHD"/>
</dbReference>
<evidence type="ECO:0000256" key="5">
    <source>
        <dbReference type="ARBA" id="ARBA00022692"/>
    </source>
</evidence>
<dbReference type="GO" id="GO:0061630">
    <property type="term" value="F:ubiquitin protein ligase activity"/>
    <property type="evidence" value="ECO:0007669"/>
    <property type="project" value="UniProtKB-EC"/>
</dbReference>
<evidence type="ECO:0000256" key="8">
    <source>
        <dbReference type="ARBA" id="ARBA00022786"/>
    </source>
</evidence>
<dbReference type="GO" id="GO:0008270">
    <property type="term" value="F:zinc ion binding"/>
    <property type="evidence" value="ECO:0007669"/>
    <property type="project" value="UniProtKB-KW"/>
</dbReference>
<feature type="domain" description="RING-type" evidence="15">
    <location>
        <begin position="321"/>
        <end position="362"/>
    </location>
</feature>
<dbReference type="GO" id="GO:0006511">
    <property type="term" value="P:ubiquitin-dependent protein catabolic process"/>
    <property type="evidence" value="ECO:0007669"/>
    <property type="project" value="TreeGrafter"/>
</dbReference>
<evidence type="ECO:0000256" key="7">
    <source>
        <dbReference type="ARBA" id="ARBA00022771"/>
    </source>
</evidence>
<dbReference type="SMART" id="SM00184">
    <property type="entry name" value="RING"/>
    <property type="match status" value="1"/>
</dbReference>
<protein>
    <recommendedName>
        <fullName evidence="3">RING-type E3 ubiquitin transferase</fullName>
        <ecNumber evidence="3">2.3.2.27</ecNumber>
    </recommendedName>
</protein>
<dbReference type="PANTHER" id="PTHR45977:SF11">
    <property type="entry name" value="E3 UBIQUITIN PROTEIN LIGASE RIE1"/>
    <property type="match status" value="1"/>
</dbReference>
<evidence type="ECO:0000256" key="3">
    <source>
        <dbReference type="ARBA" id="ARBA00012483"/>
    </source>
</evidence>
<evidence type="ECO:0000313" key="17">
    <source>
        <dbReference type="Proteomes" id="UP001231189"/>
    </source>
</evidence>
<feature type="compositionally biased region" description="Low complexity" evidence="13">
    <location>
        <begin position="158"/>
        <end position="167"/>
    </location>
</feature>
<keyword evidence="5 14" id="KW-0812">Transmembrane</keyword>
<proteinExistence type="predicted"/>
<dbReference type="Pfam" id="PF13639">
    <property type="entry name" value="zf-RING_2"/>
    <property type="match status" value="1"/>
</dbReference>
<keyword evidence="10 14" id="KW-1133">Transmembrane helix</keyword>
<feature type="transmembrane region" description="Helical" evidence="14">
    <location>
        <begin position="116"/>
        <end position="136"/>
    </location>
</feature>
<feature type="transmembrane region" description="Helical" evidence="14">
    <location>
        <begin position="219"/>
        <end position="237"/>
    </location>
</feature>
<comment type="subcellular location">
    <subcellularLocation>
        <location evidence="2">Membrane</location>
        <topology evidence="2">Multi-pass membrane protein</topology>
    </subcellularLocation>
</comment>
<feature type="region of interest" description="Disordered" evidence="13">
    <location>
        <begin position="136"/>
        <end position="184"/>
    </location>
</feature>
<evidence type="ECO:0000256" key="4">
    <source>
        <dbReference type="ARBA" id="ARBA00022679"/>
    </source>
</evidence>
<dbReference type="PANTHER" id="PTHR45977">
    <property type="entry name" value="TARGET OF ERK KINASE MPK-1"/>
    <property type="match status" value="1"/>
</dbReference>
<organism evidence="16 17">
    <name type="scientific">Lolium multiflorum</name>
    <name type="common">Italian ryegrass</name>
    <name type="synonym">Lolium perenne subsp. multiflorum</name>
    <dbReference type="NCBI Taxonomy" id="4521"/>
    <lineage>
        <taxon>Eukaryota</taxon>
        <taxon>Viridiplantae</taxon>
        <taxon>Streptophyta</taxon>
        <taxon>Embryophyta</taxon>
        <taxon>Tracheophyta</taxon>
        <taxon>Spermatophyta</taxon>
        <taxon>Magnoliopsida</taxon>
        <taxon>Liliopsida</taxon>
        <taxon>Poales</taxon>
        <taxon>Poaceae</taxon>
        <taxon>BOP clade</taxon>
        <taxon>Pooideae</taxon>
        <taxon>Poodae</taxon>
        <taxon>Poeae</taxon>
        <taxon>Poeae Chloroplast Group 2 (Poeae type)</taxon>
        <taxon>Loliodinae</taxon>
        <taxon>Loliinae</taxon>
        <taxon>Lolium</taxon>
    </lineage>
</organism>
<dbReference type="GO" id="GO:0016567">
    <property type="term" value="P:protein ubiquitination"/>
    <property type="evidence" value="ECO:0007669"/>
    <property type="project" value="TreeGrafter"/>
</dbReference>
<evidence type="ECO:0000256" key="9">
    <source>
        <dbReference type="ARBA" id="ARBA00022833"/>
    </source>
</evidence>
<sequence>MESADSSPSPEQPLLGPAQETSSPGSGNQASSPPPASAAARPSRLAALIGRAAGRRGPSMLVRETAALQLERRRADWAHSRPVVALDVAWNVAFAAAAAAVLAASTAESPAKPLRLWLVGYALQCVVHVSLVCSGARPRPRSADRAGSPDVESDAANAGAGPSSSDSEGGDDEEEAMEERISSTDRCESVNTMISFLWWIIGFYWVVSGGDMLEQGAPRLYWLTVVFLAFDVFFAVFCVVMACFIGVALCCCLPCVVAILYALVGQEGASDADIGVLPRYKYSNPNEDGEKGTDEGVMIPILNNSGTSTSERILLSEDAECCICLSSYEDGVELSALPCNHHFHSTCITKWLRMHANCPLCKYNILKGNDN</sequence>
<evidence type="ECO:0000259" key="15">
    <source>
        <dbReference type="PROSITE" id="PS50089"/>
    </source>
</evidence>
<feature type="transmembrane region" description="Helical" evidence="14">
    <location>
        <begin position="244"/>
        <end position="264"/>
    </location>
</feature>
<dbReference type="AlphaFoldDB" id="A0AAD8RDG3"/>
<accession>A0AAD8RDG3</accession>
<dbReference type="FunFam" id="3.30.40.10:FF:000391">
    <property type="entry name" value="E3 ubiquitin protein ligase RIE1"/>
    <property type="match status" value="1"/>
</dbReference>
<keyword evidence="6" id="KW-0479">Metal-binding</keyword>
<keyword evidence="8" id="KW-0833">Ubl conjugation pathway</keyword>
<feature type="compositionally biased region" description="Low complexity" evidence="13">
    <location>
        <begin position="22"/>
        <end position="42"/>
    </location>
</feature>
<evidence type="ECO:0000256" key="2">
    <source>
        <dbReference type="ARBA" id="ARBA00004141"/>
    </source>
</evidence>
<dbReference type="CDD" id="cd16454">
    <property type="entry name" value="RING-H2_PA-TM-RING"/>
    <property type="match status" value="1"/>
</dbReference>
<dbReference type="Proteomes" id="UP001231189">
    <property type="component" value="Unassembled WGS sequence"/>
</dbReference>
<keyword evidence="17" id="KW-1185">Reference proteome</keyword>
<feature type="compositionally biased region" description="Acidic residues" evidence="13">
    <location>
        <begin position="168"/>
        <end position="177"/>
    </location>
</feature>
<evidence type="ECO:0000256" key="6">
    <source>
        <dbReference type="ARBA" id="ARBA00022723"/>
    </source>
</evidence>
<dbReference type="GO" id="GO:0016020">
    <property type="term" value="C:membrane"/>
    <property type="evidence" value="ECO:0007669"/>
    <property type="project" value="UniProtKB-SubCell"/>
</dbReference>
<comment type="caution">
    <text evidence="16">The sequence shown here is derived from an EMBL/GenBank/DDBJ whole genome shotgun (WGS) entry which is preliminary data.</text>
</comment>
<dbReference type="SUPFAM" id="SSF57850">
    <property type="entry name" value="RING/U-box"/>
    <property type="match status" value="1"/>
</dbReference>
<dbReference type="GO" id="GO:0000325">
    <property type="term" value="C:plant-type vacuole"/>
    <property type="evidence" value="ECO:0007669"/>
    <property type="project" value="TreeGrafter"/>
</dbReference>
<evidence type="ECO:0000313" key="16">
    <source>
        <dbReference type="EMBL" id="KAK1619470.1"/>
    </source>
</evidence>
<keyword evidence="7 12" id="KW-0863">Zinc-finger</keyword>